<dbReference type="InterPro" id="IPR029787">
    <property type="entry name" value="Nucleotide_cyclase"/>
</dbReference>
<dbReference type="InterPro" id="IPR050469">
    <property type="entry name" value="Diguanylate_Cyclase"/>
</dbReference>
<dbReference type="GO" id="GO:1902201">
    <property type="term" value="P:negative regulation of bacterial-type flagellum-dependent cell motility"/>
    <property type="evidence" value="ECO:0007669"/>
    <property type="project" value="TreeGrafter"/>
</dbReference>
<dbReference type="PANTHER" id="PTHR45138">
    <property type="entry name" value="REGULATORY COMPONENTS OF SENSORY TRANSDUCTION SYSTEM"/>
    <property type="match status" value="1"/>
</dbReference>
<sequence length="615" mass="70794">MNVQEHDMYASFKQKLFDWFLGEKDFSDLSRVMQAVIVLLKEEFKLLEVTFYLLNPLKKIFHPEATTNRSIQSNPERYGIPFDERLKKGLDEVLVTENGDGTKTVQFSLYFSEDSLGLIRFQFPEDWFIRDEFIGKIQKDFSKIFNKIRKISQILNEEKRYEQLHRAATKIHSSMNIDDVLEEIVRTLKEVYPSFTCHLFLSHDSSTHRDLPIKLLSYENEDEHMGAMQAYVTGQIQLEDSLASKKSIIYAPIKGAQGIYGVIEMIAPTIMVLPKSEIRFISLLANTAGSALENAKLYEQSKRLVADLQLINETIHHLNTNLRFQDALQFMVEKIKTSFAAEEVGFVMIQGNERKILPGSTPFFHSRDAKAYIDFVLHRIQCSRDTLFLGDAKINVQSGVVFRSLMAVPMMRGMMKGVAIVLHREAYHFSFDMFKLLQSLIHHSTLAFTNAVLREELERMVITDRLTNLYARHYLDERIKRSMEEDGLGTFILIDIDNFKKINDTYGHQIGDEIIIQVANIIKANIRENDIGARWGGEELAVYLPKVSLNAGISIANRLVQKVREQTNPPVTISCGVSYWKKNRSDSVKELFNRADEALYTAKRTGKNRVVVQEY</sequence>
<dbReference type="PANTHER" id="PTHR45138:SF9">
    <property type="entry name" value="DIGUANYLATE CYCLASE DGCM-RELATED"/>
    <property type="match status" value="1"/>
</dbReference>
<dbReference type="Gene3D" id="3.30.450.40">
    <property type="match status" value="2"/>
</dbReference>
<gene>
    <name evidence="2" type="ORF">EDD69_10335</name>
</gene>
<dbReference type="GO" id="GO:0005886">
    <property type="term" value="C:plasma membrane"/>
    <property type="evidence" value="ECO:0007669"/>
    <property type="project" value="TreeGrafter"/>
</dbReference>
<dbReference type="InterPro" id="IPR029016">
    <property type="entry name" value="GAF-like_dom_sf"/>
</dbReference>
<evidence type="ECO:0000259" key="1">
    <source>
        <dbReference type="PROSITE" id="PS50887"/>
    </source>
</evidence>
<dbReference type="GO" id="GO:0052621">
    <property type="term" value="F:diguanylate cyclase activity"/>
    <property type="evidence" value="ECO:0007669"/>
    <property type="project" value="TreeGrafter"/>
</dbReference>
<dbReference type="InterPro" id="IPR000160">
    <property type="entry name" value="GGDEF_dom"/>
</dbReference>
<dbReference type="CDD" id="cd01949">
    <property type="entry name" value="GGDEF"/>
    <property type="match status" value="1"/>
</dbReference>
<evidence type="ECO:0000313" key="3">
    <source>
        <dbReference type="Proteomes" id="UP000295658"/>
    </source>
</evidence>
<feature type="domain" description="GGDEF" evidence="1">
    <location>
        <begin position="487"/>
        <end position="615"/>
    </location>
</feature>
<dbReference type="SUPFAM" id="SSF55073">
    <property type="entry name" value="Nucleotide cyclase"/>
    <property type="match status" value="1"/>
</dbReference>
<accession>A0A4R1QHV7</accession>
<protein>
    <submittedName>
        <fullName evidence="2">Diguanylate cyclase with GAF sensor</fullName>
    </submittedName>
</protein>
<organism evidence="2 3">
    <name type="scientific">Thermolongibacillus altinsuensis</name>
    <dbReference type="NCBI Taxonomy" id="575256"/>
    <lineage>
        <taxon>Bacteria</taxon>
        <taxon>Bacillati</taxon>
        <taxon>Bacillota</taxon>
        <taxon>Bacilli</taxon>
        <taxon>Bacillales</taxon>
        <taxon>Anoxybacillaceae</taxon>
        <taxon>Thermolongibacillus</taxon>
    </lineage>
</organism>
<dbReference type="AlphaFoldDB" id="A0A4R1QHV7"/>
<proteinExistence type="predicted"/>
<dbReference type="Proteomes" id="UP000295658">
    <property type="component" value="Unassembled WGS sequence"/>
</dbReference>
<dbReference type="InterPro" id="IPR043128">
    <property type="entry name" value="Rev_trsase/Diguanyl_cyclase"/>
</dbReference>
<dbReference type="RefSeq" id="WP_165871715.1">
    <property type="nucleotide sequence ID" value="NZ_SLUL01000003.1"/>
</dbReference>
<dbReference type="NCBIfam" id="TIGR00254">
    <property type="entry name" value="GGDEF"/>
    <property type="match status" value="1"/>
</dbReference>
<dbReference type="Gene3D" id="3.30.70.270">
    <property type="match status" value="1"/>
</dbReference>
<keyword evidence="3" id="KW-1185">Reference proteome</keyword>
<reference evidence="2 3" key="1">
    <citation type="submission" date="2019-03" db="EMBL/GenBank/DDBJ databases">
        <title>Genomic Encyclopedia of Type Strains, Phase IV (KMG-IV): sequencing the most valuable type-strain genomes for metagenomic binning, comparative biology and taxonomic classification.</title>
        <authorList>
            <person name="Goeker M."/>
        </authorList>
    </citation>
    <scope>NUCLEOTIDE SEQUENCE [LARGE SCALE GENOMIC DNA]</scope>
    <source>
        <strain evidence="2 3">DSM 24979</strain>
    </source>
</reference>
<name>A0A4R1QHV7_9BACL</name>
<dbReference type="Pfam" id="PF00990">
    <property type="entry name" value="GGDEF"/>
    <property type="match status" value="1"/>
</dbReference>
<comment type="caution">
    <text evidence="2">The sequence shown here is derived from an EMBL/GenBank/DDBJ whole genome shotgun (WGS) entry which is preliminary data.</text>
</comment>
<dbReference type="GO" id="GO:0043709">
    <property type="term" value="P:cell adhesion involved in single-species biofilm formation"/>
    <property type="evidence" value="ECO:0007669"/>
    <property type="project" value="TreeGrafter"/>
</dbReference>
<dbReference type="SUPFAM" id="SSF55781">
    <property type="entry name" value="GAF domain-like"/>
    <property type="match status" value="2"/>
</dbReference>
<evidence type="ECO:0000313" key="2">
    <source>
        <dbReference type="EMBL" id="TCL51796.1"/>
    </source>
</evidence>
<dbReference type="PROSITE" id="PS50887">
    <property type="entry name" value="GGDEF"/>
    <property type="match status" value="1"/>
</dbReference>
<dbReference type="FunFam" id="3.30.70.270:FF:000001">
    <property type="entry name" value="Diguanylate cyclase domain protein"/>
    <property type="match status" value="1"/>
</dbReference>
<dbReference type="SMART" id="SM00267">
    <property type="entry name" value="GGDEF"/>
    <property type="match status" value="1"/>
</dbReference>
<dbReference type="EMBL" id="SLUL01000003">
    <property type="protein sequence ID" value="TCL51796.1"/>
    <property type="molecule type" value="Genomic_DNA"/>
</dbReference>